<accession>A0ABN2Z4P6</accession>
<protein>
    <submittedName>
        <fullName evidence="1">Uncharacterized protein</fullName>
    </submittedName>
</protein>
<keyword evidence="2" id="KW-1185">Reference proteome</keyword>
<gene>
    <name evidence="1" type="ORF">GCM10009760_16440</name>
</gene>
<dbReference type="EMBL" id="BAAANT010000007">
    <property type="protein sequence ID" value="GAA2136736.1"/>
    <property type="molecule type" value="Genomic_DNA"/>
</dbReference>
<evidence type="ECO:0000313" key="1">
    <source>
        <dbReference type="EMBL" id="GAA2136736.1"/>
    </source>
</evidence>
<evidence type="ECO:0000313" key="2">
    <source>
        <dbReference type="Proteomes" id="UP001422759"/>
    </source>
</evidence>
<dbReference type="Proteomes" id="UP001422759">
    <property type="component" value="Unassembled WGS sequence"/>
</dbReference>
<name>A0ABN2Z4P6_9ACTN</name>
<proteinExistence type="predicted"/>
<dbReference type="RefSeq" id="WP_344462355.1">
    <property type="nucleotide sequence ID" value="NZ_BAAANT010000007.1"/>
</dbReference>
<comment type="caution">
    <text evidence="1">The sequence shown here is derived from an EMBL/GenBank/DDBJ whole genome shotgun (WGS) entry which is preliminary data.</text>
</comment>
<organism evidence="1 2">
    <name type="scientific">Kitasatospora kazusensis</name>
    <dbReference type="NCBI Taxonomy" id="407974"/>
    <lineage>
        <taxon>Bacteria</taxon>
        <taxon>Bacillati</taxon>
        <taxon>Actinomycetota</taxon>
        <taxon>Actinomycetes</taxon>
        <taxon>Kitasatosporales</taxon>
        <taxon>Streptomycetaceae</taxon>
        <taxon>Kitasatospora</taxon>
    </lineage>
</organism>
<sequence>MHRYAEERQVELSRDLVGRLARLPDGWQVEVIRRIADGVMPLHALTDAGLSINVLHHVFRVPLAWNAKPLRPLPEQRP</sequence>
<reference evidence="2" key="1">
    <citation type="journal article" date="2019" name="Int. J. Syst. Evol. Microbiol.">
        <title>The Global Catalogue of Microorganisms (GCM) 10K type strain sequencing project: providing services to taxonomists for standard genome sequencing and annotation.</title>
        <authorList>
            <consortium name="The Broad Institute Genomics Platform"/>
            <consortium name="The Broad Institute Genome Sequencing Center for Infectious Disease"/>
            <person name="Wu L."/>
            <person name="Ma J."/>
        </authorList>
    </citation>
    <scope>NUCLEOTIDE SEQUENCE [LARGE SCALE GENOMIC DNA]</scope>
    <source>
        <strain evidence="2">JCM 14560</strain>
    </source>
</reference>